<dbReference type="EMBL" id="JAIWYP010000003">
    <property type="protein sequence ID" value="KAH3853498.1"/>
    <property type="molecule type" value="Genomic_DNA"/>
</dbReference>
<gene>
    <name evidence="1" type="ORF">DPMN_096023</name>
</gene>
<sequence length="77" mass="8944">MNERLDTFENLTNIEVVRRYRLDKDGIDRLNREYGERSSPKTLGPINVSSLEKIIITLRYFASGDFQINDGDIHNLS</sequence>
<keyword evidence="2" id="KW-1185">Reference proteome</keyword>
<protein>
    <submittedName>
        <fullName evidence="1">Uncharacterized protein</fullName>
    </submittedName>
</protein>
<proteinExistence type="predicted"/>
<dbReference type="Proteomes" id="UP000828390">
    <property type="component" value="Unassembled WGS sequence"/>
</dbReference>
<dbReference type="AlphaFoldDB" id="A0A9D4R444"/>
<evidence type="ECO:0000313" key="2">
    <source>
        <dbReference type="Proteomes" id="UP000828390"/>
    </source>
</evidence>
<reference evidence="1" key="2">
    <citation type="submission" date="2020-11" db="EMBL/GenBank/DDBJ databases">
        <authorList>
            <person name="McCartney M.A."/>
            <person name="Auch B."/>
            <person name="Kono T."/>
            <person name="Mallez S."/>
            <person name="Becker A."/>
            <person name="Gohl D.M."/>
            <person name="Silverstein K.A.T."/>
            <person name="Koren S."/>
            <person name="Bechman K.B."/>
            <person name="Herman A."/>
            <person name="Abrahante J.E."/>
            <person name="Garbe J."/>
        </authorList>
    </citation>
    <scope>NUCLEOTIDE SEQUENCE</scope>
    <source>
        <strain evidence="1">Duluth1</strain>
        <tissue evidence="1">Whole animal</tissue>
    </source>
</reference>
<accession>A0A9D4R444</accession>
<reference evidence="1" key="1">
    <citation type="journal article" date="2019" name="bioRxiv">
        <title>The Genome of the Zebra Mussel, Dreissena polymorpha: A Resource for Invasive Species Research.</title>
        <authorList>
            <person name="McCartney M.A."/>
            <person name="Auch B."/>
            <person name="Kono T."/>
            <person name="Mallez S."/>
            <person name="Zhang Y."/>
            <person name="Obille A."/>
            <person name="Becker A."/>
            <person name="Abrahante J.E."/>
            <person name="Garbe J."/>
            <person name="Badalamenti J.P."/>
            <person name="Herman A."/>
            <person name="Mangelson H."/>
            <person name="Liachko I."/>
            <person name="Sullivan S."/>
            <person name="Sone E.D."/>
            <person name="Koren S."/>
            <person name="Silverstein K.A.T."/>
            <person name="Beckman K.B."/>
            <person name="Gohl D.M."/>
        </authorList>
    </citation>
    <scope>NUCLEOTIDE SEQUENCE</scope>
    <source>
        <strain evidence="1">Duluth1</strain>
        <tissue evidence="1">Whole animal</tissue>
    </source>
</reference>
<evidence type="ECO:0000313" key="1">
    <source>
        <dbReference type="EMBL" id="KAH3853498.1"/>
    </source>
</evidence>
<name>A0A9D4R444_DREPO</name>
<organism evidence="1 2">
    <name type="scientific">Dreissena polymorpha</name>
    <name type="common">Zebra mussel</name>
    <name type="synonym">Mytilus polymorpha</name>
    <dbReference type="NCBI Taxonomy" id="45954"/>
    <lineage>
        <taxon>Eukaryota</taxon>
        <taxon>Metazoa</taxon>
        <taxon>Spiralia</taxon>
        <taxon>Lophotrochozoa</taxon>
        <taxon>Mollusca</taxon>
        <taxon>Bivalvia</taxon>
        <taxon>Autobranchia</taxon>
        <taxon>Heteroconchia</taxon>
        <taxon>Euheterodonta</taxon>
        <taxon>Imparidentia</taxon>
        <taxon>Neoheterodontei</taxon>
        <taxon>Myida</taxon>
        <taxon>Dreissenoidea</taxon>
        <taxon>Dreissenidae</taxon>
        <taxon>Dreissena</taxon>
    </lineage>
</organism>
<comment type="caution">
    <text evidence="1">The sequence shown here is derived from an EMBL/GenBank/DDBJ whole genome shotgun (WGS) entry which is preliminary data.</text>
</comment>